<keyword evidence="3" id="KW-0547">Nucleotide-binding</keyword>
<evidence type="ECO:0000256" key="5">
    <source>
        <dbReference type="ARBA" id="ARBA00022801"/>
    </source>
</evidence>
<dbReference type="InterPro" id="IPR027417">
    <property type="entry name" value="P-loop_NTPase"/>
</dbReference>
<keyword evidence="5" id="KW-0378">Hydrolase</keyword>
<dbReference type="Pfam" id="PF04799">
    <property type="entry name" value="Fzo_mitofusin"/>
    <property type="match status" value="1"/>
</dbReference>
<keyword evidence="6 12" id="KW-1133">Transmembrane helix</keyword>
<evidence type="ECO:0000256" key="11">
    <source>
        <dbReference type="SAM" id="Coils"/>
    </source>
</evidence>
<dbReference type="InterPro" id="IPR027094">
    <property type="entry name" value="Mitofusin_fam"/>
</dbReference>
<dbReference type="PANTHER" id="PTHR10465:SF3">
    <property type="entry name" value="TRANSMEMBRANE GTPASE MARF-RELATED"/>
    <property type="match status" value="1"/>
</dbReference>
<evidence type="ECO:0000256" key="2">
    <source>
        <dbReference type="ARBA" id="ARBA00022692"/>
    </source>
</evidence>
<proteinExistence type="predicted"/>
<dbReference type="CDD" id="cd09912">
    <property type="entry name" value="DLP_2"/>
    <property type="match status" value="1"/>
</dbReference>
<evidence type="ECO:0000313" key="14">
    <source>
        <dbReference type="Proteomes" id="UP000694941"/>
    </source>
</evidence>
<dbReference type="Gene3D" id="1.20.5.110">
    <property type="match status" value="1"/>
</dbReference>
<gene>
    <name evidence="15" type="primary">LOC106473471</name>
</gene>
<feature type="domain" description="Dynamin-type G" evidence="13">
    <location>
        <begin position="20"/>
        <end position="268"/>
    </location>
</feature>
<dbReference type="PROSITE" id="PS51718">
    <property type="entry name" value="G_DYNAMIN_2"/>
    <property type="match status" value="1"/>
</dbReference>
<evidence type="ECO:0000256" key="10">
    <source>
        <dbReference type="ARBA" id="ARBA00023136"/>
    </source>
</evidence>
<evidence type="ECO:0000256" key="7">
    <source>
        <dbReference type="ARBA" id="ARBA00023054"/>
    </source>
</evidence>
<evidence type="ECO:0000256" key="8">
    <source>
        <dbReference type="ARBA" id="ARBA00023128"/>
    </source>
</evidence>
<keyword evidence="8" id="KW-0496">Mitochondrion</keyword>
<keyword evidence="10 12" id="KW-0472">Membrane</keyword>
<dbReference type="Proteomes" id="UP000694941">
    <property type="component" value="Unplaced"/>
</dbReference>
<dbReference type="SUPFAM" id="SSF52540">
    <property type="entry name" value="P-loop containing nucleoside triphosphate hydrolases"/>
    <property type="match status" value="1"/>
</dbReference>
<evidence type="ECO:0000256" key="4">
    <source>
        <dbReference type="ARBA" id="ARBA00022787"/>
    </source>
</evidence>
<evidence type="ECO:0000256" key="3">
    <source>
        <dbReference type="ARBA" id="ARBA00022741"/>
    </source>
</evidence>
<dbReference type="Gene3D" id="3.40.50.300">
    <property type="entry name" value="P-loop containing nucleotide triphosphate hydrolases"/>
    <property type="match status" value="1"/>
</dbReference>
<dbReference type="PANTHER" id="PTHR10465">
    <property type="entry name" value="TRANSMEMBRANE GTPASE FZO1"/>
    <property type="match status" value="1"/>
</dbReference>
<evidence type="ECO:0000256" key="1">
    <source>
        <dbReference type="ARBA" id="ARBA00004374"/>
    </source>
</evidence>
<dbReference type="RefSeq" id="XP_013789604.1">
    <property type="nucleotide sequence ID" value="XM_013934150.2"/>
</dbReference>
<keyword evidence="2 12" id="KW-0812">Transmembrane</keyword>
<dbReference type="InterPro" id="IPR045063">
    <property type="entry name" value="Dynamin_N"/>
</dbReference>
<feature type="transmembrane region" description="Helical" evidence="12">
    <location>
        <begin position="551"/>
        <end position="569"/>
    </location>
</feature>
<dbReference type="InterPro" id="IPR030381">
    <property type="entry name" value="G_DYNAMIN_dom"/>
</dbReference>
<evidence type="ECO:0000256" key="12">
    <source>
        <dbReference type="SAM" id="Phobius"/>
    </source>
</evidence>
<name>A0ABM1BVQ9_LIMPO</name>
<evidence type="ECO:0000313" key="15">
    <source>
        <dbReference type="RefSeq" id="XP_013789604.1"/>
    </source>
</evidence>
<evidence type="ECO:0000256" key="6">
    <source>
        <dbReference type="ARBA" id="ARBA00022989"/>
    </source>
</evidence>
<comment type="subcellular location">
    <subcellularLocation>
        <location evidence="1">Mitochondrion outer membrane</location>
        <topology evidence="1">Multi-pass membrane protein</topology>
    </subcellularLocation>
</comment>
<keyword evidence="9" id="KW-0342">GTP-binding</keyword>
<dbReference type="SUPFAM" id="SSF111479">
    <property type="entry name" value="Fzo-like conserved region"/>
    <property type="match status" value="1"/>
</dbReference>
<evidence type="ECO:0000259" key="13">
    <source>
        <dbReference type="PROSITE" id="PS51718"/>
    </source>
</evidence>
<keyword evidence="4" id="KW-1000">Mitochondrion outer membrane</keyword>
<evidence type="ECO:0000256" key="9">
    <source>
        <dbReference type="ARBA" id="ARBA00023134"/>
    </source>
</evidence>
<dbReference type="GeneID" id="106473471"/>
<protein>
    <submittedName>
        <fullName evidence="15">Mitofusin-2-like</fullName>
    </submittedName>
</protein>
<reference evidence="15" key="1">
    <citation type="submission" date="2025-08" db="UniProtKB">
        <authorList>
            <consortium name="RefSeq"/>
        </authorList>
    </citation>
    <scope>IDENTIFICATION</scope>
    <source>
        <tissue evidence="15">Muscle</tissue>
    </source>
</reference>
<dbReference type="Pfam" id="PF00350">
    <property type="entry name" value="Dynamin_N"/>
    <property type="match status" value="1"/>
</dbReference>
<dbReference type="InterPro" id="IPR006884">
    <property type="entry name" value="Fzo/mitofusin_HR2"/>
</dbReference>
<keyword evidence="14" id="KW-1185">Reference proteome</keyword>
<organism evidence="14 15">
    <name type="scientific">Limulus polyphemus</name>
    <name type="common">Atlantic horseshoe crab</name>
    <dbReference type="NCBI Taxonomy" id="6850"/>
    <lineage>
        <taxon>Eukaryota</taxon>
        <taxon>Metazoa</taxon>
        <taxon>Ecdysozoa</taxon>
        <taxon>Arthropoda</taxon>
        <taxon>Chelicerata</taxon>
        <taxon>Merostomata</taxon>
        <taxon>Xiphosura</taxon>
        <taxon>Limulidae</taxon>
        <taxon>Limulus</taxon>
    </lineage>
</organism>
<sequence length="679" mass="77784">MIKETFNFKERIAGIRDVLARDHMKVVFFGRTSNGKSSVINALLQDKILPSGLGHTTNCFLQVEGADTPEPYLLTEESSTPQNIQSVAQLAHALNSEKLGDSTLVRIFWPKDKYRLLRDDVVLLDSPGVDVSPNLDDWIDKHCLDADVFVLVANAESTLMLTEKNFFHKVSERLSKPNIFILNNRWDASASEPEFLEKVRKQHLDRTVAFLVEELKVCTKQQAEDRVFFVSAREMVQTRLKIQQGLPPHTGALAEGFQNRCFEFQDFERKFEECLSKSAVKTKFEQHTQQGKSITTALRQIMDTAFENSQLTKKEKLELRKEQKDRLEFTQQQLHLLTDEVKHQIGQLVDKVEQQVAKALNEEIHRLNVLVNEFERPFHPDSLVLSVYKKELHTHVEEGLGSNLRARLSNTVAMNVESSQKEMIARMSSLLPQEHRQQMTNIMPRHNFEVLYRLNCDSLCSDFQEDLEFRFSLGLISLMRRFLGPKHTKRSSELIPRPVGSTPQTPSNEVKHFIQPSADYLAIIQRIALVSPTSQTAVGTLAIGGFLVRTVGWKVIALTVGIYGLLYLYERLTWTNKAKERSFKKQYVNHATRKLKLIVDLTSANCSHQVQQELSSTFARLCQLVDDVVSDMQGEIKRLDTEVENLDECSATARILRNKAGYLLSELETFNQQYLQYDQ</sequence>
<accession>A0ABM1BVQ9</accession>
<keyword evidence="7 11" id="KW-0175">Coiled coil</keyword>
<feature type="coiled-coil region" evidence="11">
    <location>
        <begin position="313"/>
        <end position="340"/>
    </location>
</feature>